<feature type="signal peptide" evidence="1">
    <location>
        <begin position="1"/>
        <end position="21"/>
    </location>
</feature>
<dbReference type="Proteomes" id="UP000317557">
    <property type="component" value="Unassembled WGS sequence"/>
</dbReference>
<accession>A0A521CFW8</accession>
<evidence type="ECO:0000313" key="2">
    <source>
        <dbReference type="EMBL" id="SMO58337.1"/>
    </source>
</evidence>
<dbReference type="PROSITE" id="PS51257">
    <property type="entry name" value="PROKAR_LIPOPROTEIN"/>
    <property type="match status" value="1"/>
</dbReference>
<dbReference type="Pfam" id="PF11138">
    <property type="entry name" value="DUF2911"/>
    <property type="match status" value="1"/>
</dbReference>
<keyword evidence="3" id="KW-1185">Reference proteome</keyword>
<evidence type="ECO:0000256" key="1">
    <source>
        <dbReference type="SAM" id="SignalP"/>
    </source>
</evidence>
<dbReference type="AlphaFoldDB" id="A0A521CFW8"/>
<proteinExistence type="predicted"/>
<evidence type="ECO:0008006" key="4">
    <source>
        <dbReference type="Google" id="ProtNLM"/>
    </source>
</evidence>
<dbReference type="OrthoDB" id="187854at2"/>
<gene>
    <name evidence="2" type="ORF">SAMN06265219_105124</name>
</gene>
<sequence>MRHFVWILFVALTLGACTSGSQDGVEDEASFVTMLGNDTLAVEQFVKTDSSITAQVVLRVPETSFSAYKLTLDETGGIEEMVKTVYPPVEGFTGSGAVTRTVNRVGDSLYVEVMEENNPGTYTAPYEPGVLPFIDMVHWPFEVAFNNAVETGQDTVIQPLLTGNRLSDFTIADLEGDSMTIRHPFRGVMGVNVDDSGNLEYLDAGLTTRKLKVYRHESLPIDDIGMRFAEQDRAGNSFGSLSGFVEVEYDIGDTNFQLEYGSPQKRDRELFGGIVPWGEVWRTGANRATHFSTTSDLQFGDLEVPAGDYTLFTIPEEDGGTLIINEETGQNGTAYDESMDLGRVPMEISTKEESTEAFTITVVETDNGGELQLIWGETVFSAPFTIE</sequence>
<evidence type="ECO:0000313" key="3">
    <source>
        <dbReference type="Proteomes" id="UP000317557"/>
    </source>
</evidence>
<keyword evidence="1" id="KW-0732">Signal</keyword>
<dbReference type="RefSeq" id="WP_142453949.1">
    <property type="nucleotide sequence ID" value="NZ_FXTP01000005.1"/>
</dbReference>
<name>A0A521CFW8_9BACT</name>
<dbReference type="EMBL" id="FXTP01000005">
    <property type="protein sequence ID" value="SMO58337.1"/>
    <property type="molecule type" value="Genomic_DNA"/>
</dbReference>
<feature type="chain" id="PRO_5022243495" description="DUF2911 domain-containing protein" evidence="1">
    <location>
        <begin position="22"/>
        <end position="387"/>
    </location>
</feature>
<reference evidence="2 3" key="1">
    <citation type="submission" date="2017-05" db="EMBL/GenBank/DDBJ databases">
        <authorList>
            <person name="Varghese N."/>
            <person name="Submissions S."/>
        </authorList>
    </citation>
    <scope>NUCLEOTIDE SEQUENCE [LARGE SCALE GENOMIC DNA]</scope>
    <source>
        <strain evidence="2 3">DSM 21985</strain>
    </source>
</reference>
<dbReference type="InterPro" id="IPR021314">
    <property type="entry name" value="DUF2911"/>
</dbReference>
<organism evidence="2 3">
    <name type="scientific">Gracilimonas mengyeensis</name>
    <dbReference type="NCBI Taxonomy" id="1302730"/>
    <lineage>
        <taxon>Bacteria</taxon>
        <taxon>Pseudomonadati</taxon>
        <taxon>Balneolota</taxon>
        <taxon>Balneolia</taxon>
        <taxon>Balneolales</taxon>
        <taxon>Balneolaceae</taxon>
        <taxon>Gracilimonas</taxon>
    </lineage>
</organism>
<protein>
    <recommendedName>
        <fullName evidence="4">DUF2911 domain-containing protein</fullName>
    </recommendedName>
</protein>